<feature type="region of interest" description="Disordered" evidence="1">
    <location>
        <begin position="322"/>
        <end position="352"/>
    </location>
</feature>
<feature type="compositionally biased region" description="Polar residues" evidence="1">
    <location>
        <begin position="503"/>
        <end position="519"/>
    </location>
</feature>
<evidence type="ECO:0000256" key="1">
    <source>
        <dbReference type="SAM" id="MobiDB-lite"/>
    </source>
</evidence>
<protein>
    <submittedName>
        <fullName evidence="3">Uncharacterized protein</fullName>
    </submittedName>
</protein>
<name>A0A915JST4_ROMCU</name>
<reference evidence="3" key="1">
    <citation type="submission" date="2022-11" db="UniProtKB">
        <authorList>
            <consortium name="WormBaseParasite"/>
        </authorList>
    </citation>
    <scope>IDENTIFICATION</scope>
</reference>
<feature type="compositionally biased region" description="Basic and acidic residues" evidence="1">
    <location>
        <begin position="265"/>
        <end position="276"/>
    </location>
</feature>
<proteinExistence type="predicted"/>
<feature type="region of interest" description="Disordered" evidence="1">
    <location>
        <begin position="143"/>
        <end position="170"/>
    </location>
</feature>
<accession>A0A915JST4</accession>
<evidence type="ECO:0000313" key="3">
    <source>
        <dbReference type="WBParaSite" id="nRc.2.0.1.t29375-RA"/>
    </source>
</evidence>
<feature type="region of interest" description="Disordered" evidence="1">
    <location>
        <begin position="573"/>
        <end position="599"/>
    </location>
</feature>
<feature type="compositionally biased region" description="Low complexity" evidence="1">
    <location>
        <begin position="423"/>
        <end position="464"/>
    </location>
</feature>
<keyword evidence="2" id="KW-1185">Reference proteome</keyword>
<feature type="region of interest" description="Disordered" evidence="1">
    <location>
        <begin position="265"/>
        <end position="290"/>
    </location>
</feature>
<feature type="region of interest" description="Disordered" evidence="1">
    <location>
        <begin position="413"/>
        <end position="464"/>
    </location>
</feature>
<feature type="region of interest" description="Disordered" evidence="1">
    <location>
        <begin position="485"/>
        <end position="519"/>
    </location>
</feature>
<organism evidence="2 3">
    <name type="scientific">Romanomermis culicivorax</name>
    <name type="common">Nematode worm</name>
    <dbReference type="NCBI Taxonomy" id="13658"/>
    <lineage>
        <taxon>Eukaryota</taxon>
        <taxon>Metazoa</taxon>
        <taxon>Ecdysozoa</taxon>
        <taxon>Nematoda</taxon>
        <taxon>Enoplea</taxon>
        <taxon>Dorylaimia</taxon>
        <taxon>Mermithida</taxon>
        <taxon>Mermithoidea</taxon>
        <taxon>Mermithidae</taxon>
        <taxon>Romanomermis</taxon>
    </lineage>
</organism>
<feature type="region of interest" description="Disordered" evidence="1">
    <location>
        <begin position="111"/>
        <end position="130"/>
    </location>
</feature>
<dbReference type="WBParaSite" id="nRc.2.0.1.t29375-RA">
    <property type="protein sequence ID" value="nRc.2.0.1.t29375-RA"/>
    <property type="gene ID" value="nRc.2.0.1.g29375"/>
</dbReference>
<feature type="compositionally biased region" description="Polar residues" evidence="1">
    <location>
        <begin position="340"/>
        <end position="350"/>
    </location>
</feature>
<feature type="compositionally biased region" description="Polar residues" evidence="1">
    <location>
        <begin position="581"/>
        <end position="599"/>
    </location>
</feature>
<dbReference type="AlphaFoldDB" id="A0A915JST4"/>
<dbReference type="Proteomes" id="UP000887565">
    <property type="component" value="Unplaced"/>
</dbReference>
<sequence length="621" mass="67370">MKGFASVSQSANSLSVSKTKIETYKTAKKNCSSLDDSPDRKSMTTVASVNVHKTVSAAPQTFTGPHKRSILMDFEPNELSVIEESMVSSHEESTNSAQTTKIEMTGHRGVLAQRSSASGSESVRRSDHSSLIDRACQTNISLSDDLASRDRRKRTTKKPPGLGTSSVSNSREHLDNSFLYRAFSEYGKHLKKRLTFREFEQLFGGDRSGHHVLNDDSFESLLSARLRQMEIEEAKKRRSVFKAMDGTLEGAPFLENDRVDDQEVTSIDHDSDEISNKNRQKAIKNPFNKRGSSSAIMSIARGLEDSLQAAMGTLVNAQASNLSADDVRSAPPSDSRKLSKTSVCSVGSKSDQPKRSLLENLENRKELFVDLLCSYPLHLEAIHDAQGNLLATSIDTVTAVVCDTLQLKNESEANMVMDRRRGSSMADSAATSPSAAASSSSTTPSTPGGICASDDSSSAAGRSSLQSSTIFARWGETLKKRVRRLGSENSSGSGGKAVKTPPACSTSLTSQLPSSRLTSTTDQQQLKLLQPEFFGNSPVRLLDTVALYEPPAIPENWSSPPPRDDYSFTELASARHRRQKNSSSDNNNMTSGSANDENSVFASVLESRGLTAKDMSHSTVV</sequence>
<evidence type="ECO:0000313" key="2">
    <source>
        <dbReference type="Proteomes" id="UP000887565"/>
    </source>
</evidence>